<dbReference type="EMBL" id="KJ019075">
    <property type="protein sequence ID" value="AIX25319.1"/>
    <property type="molecule type" value="Genomic_DNA"/>
</dbReference>
<dbReference type="EMBL" id="KJ019079">
    <property type="protein sequence ID" value="AIX26183.1"/>
    <property type="molecule type" value="Genomic_DNA"/>
</dbReference>
<dbReference type="Proteomes" id="UP000185386">
    <property type="component" value="Segment"/>
</dbReference>
<dbReference type="EMBL" id="KJ019115">
    <property type="protein sequence ID" value="AIX35227.1"/>
    <property type="molecule type" value="Genomic_DNA"/>
</dbReference>
<dbReference type="Proteomes" id="UP000185352">
    <property type="component" value="Segment"/>
</dbReference>
<dbReference type="EMBL" id="KJ019130">
    <property type="protein sequence ID" value="AIX38536.1"/>
    <property type="molecule type" value="Genomic_DNA"/>
</dbReference>
<evidence type="ECO:0000313" key="14">
    <source>
        <dbReference type="EMBL" id="AIX24664.1"/>
    </source>
</evidence>
<dbReference type="Proteomes" id="UP000185385">
    <property type="component" value="Segment"/>
</dbReference>
<evidence type="ECO:0000313" key="40">
    <source>
        <dbReference type="EMBL" id="AIX40685.1"/>
    </source>
</evidence>
<dbReference type="Proteomes" id="UP000185355">
    <property type="component" value="Segment"/>
</dbReference>
<dbReference type="Proteomes" id="UP000185371">
    <property type="component" value="Segment"/>
</dbReference>
<dbReference type="EMBL" id="KJ019112">
    <property type="protein sequence ID" value="AIX34583.1"/>
    <property type="molecule type" value="Genomic_DNA"/>
</dbReference>
<dbReference type="EMBL" id="KJ019125">
    <property type="protein sequence ID" value="AIX37450.1"/>
    <property type="molecule type" value="Genomic_DNA"/>
</dbReference>
<dbReference type="EMBL" id="KJ019083">
    <property type="protein sequence ID" value="AIX27037.1"/>
    <property type="molecule type" value="Genomic_DNA"/>
</dbReference>
<evidence type="ECO:0000313" key="10">
    <source>
        <dbReference type="EMBL" id="AIX20992.1"/>
    </source>
</evidence>
<organism evidence="17 46">
    <name type="scientific">Synechococcus phage ACG-2014d</name>
    <dbReference type="NCBI Taxonomy" id="1493509"/>
    <lineage>
        <taxon>Viruses</taxon>
        <taxon>Duplodnaviria</taxon>
        <taxon>Heunggongvirae</taxon>
        <taxon>Uroviricota</taxon>
        <taxon>Caudoviricetes</taxon>
        <taxon>Pantevenvirales</taxon>
        <taxon>Kyanoviridae</taxon>
        <taxon>Lowelvirus</taxon>
        <taxon>Lowelvirus tuscon4d</taxon>
    </lineage>
</organism>
<evidence type="ECO:0000313" key="17">
    <source>
        <dbReference type="EMBL" id="AIX25319.1"/>
    </source>
</evidence>
<evidence type="ECO:0000313" key="20">
    <source>
        <dbReference type="EMBL" id="AIX26183.1"/>
    </source>
</evidence>
<evidence type="ECO:0000313" key="6">
    <source>
        <dbReference type="EMBL" id="AIX16411.1"/>
    </source>
</evidence>
<dbReference type="Proteomes" id="UP000185347">
    <property type="component" value="Segment"/>
</dbReference>
<dbReference type="Proteomes" id="UP000185358">
    <property type="component" value="Segment"/>
</dbReference>
<dbReference type="Proteomes" id="UP000185351">
    <property type="component" value="Segment"/>
</dbReference>
<evidence type="ECO:0000313" key="15">
    <source>
        <dbReference type="EMBL" id="AIX24883.1"/>
    </source>
</evidence>
<dbReference type="Proteomes" id="UP000185353">
    <property type="component" value="Segment"/>
</dbReference>
<dbReference type="Proteomes" id="UP000185348">
    <property type="component" value="Segment"/>
</dbReference>
<gene>
    <name evidence="38" type="ORF">Syn7803C102_104</name>
    <name evidence="39" type="ORF">Syn7803C108_105</name>
    <name evidence="40" type="ORF">Syn7803C109_104</name>
    <name evidence="41" type="ORF">Syn7803C35_104</name>
    <name evidence="42" type="ORF">Syn7803C39_104</name>
    <name evidence="1" type="ORF">Syn7803C45_105</name>
    <name evidence="2" type="ORF">Syn7803C46_104</name>
    <name evidence="3" type="ORF">Syn7803C48_104</name>
    <name evidence="4" type="ORF">Syn7803C49_104</name>
    <name evidence="5" type="ORF">Syn7803C54_104</name>
    <name evidence="6" type="ORF">Syn7803C57_104</name>
    <name evidence="7" type="ORF">Syn7803C72_104</name>
    <name evidence="8" type="ORF">Syn7803C73_104</name>
    <name evidence="9" type="ORF">Syn7803C75_105</name>
    <name evidence="10" type="ORF">Syn7803C88_104</name>
    <name evidence="11" type="ORF">Syn7803C89_104</name>
    <name evidence="12" type="ORF">Syn7803C93_104</name>
    <name evidence="13" type="ORF">Syn7803US104_105</name>
    <name evidence="14" type="ORF">Syn7803US108_104</name>
    <name evidence="15" type="ORF">Syn7803US109_105</name>
    <name evidence="16" type="ORF">Syn7803US110_104</name>
    <name evidence="17" type="ORF">Syn7803US111_104</name>
    <name evidence="18" type="ORF">Syn7803US113_104</name>
    <name evidence="19" type="ORF">Syn7803US114_104</name>
    <name evidence="20" type="ORF">Syn7803US115_103</name>
    <name evidence="21" type="ORF">Syn7803US116_104</name>
    <name evidence="22" type="ORF">Syn7803US122_104</name>
    <name evidence="23" type="ORF">Syn7803US59_104</name>
    <name evidence="24" type="ORF">Syn7803US5_105</name>
    <name evidence="25" type="ORF">Syn7803US61_103</name>
    <name evidence="26" type="ORF">Syn7803US63_103</name>
    <name evidence="27" type="ORF">Syn7803US64_104</name>
    <name evidence="28" type="ORF">Syn7803US65_106</name>
    <name evidence="29" type="ORF">Syn7803US71_104</name>
    <name evidence="30" type="ORF">Syn7803US78_104</name>
    <name evidence="31" type="ORF">Syn7803US80_106</name>
    <name evidence="32" type="ORF">Syn7803US82_104</name>
    <name evidence="33" type="ORF">Syn7803US83_104</name>
    <name evidence="34" type="ORF">Syn7803US85_104</name>
    <name evidence="35" type="ORF">Syn7803US89_104</name>
    <name evidence="36" type="ORF">Syn7803US94_104</name>
    <name evidence="37" type="ORF">Syn7803US95_105</name>
</gene>
<sequence length="50" mass="5774">MLPDWKMRALADPDLSEKSWTLLKLGPATLAEAWMLQALKMKYQIRGIRS</sequence>
<dbReference type="EMBL" id="KJ019113">
    <property type="protein sequence ID" value="AIX34803.1"/>
    <property type="molecule type" value="Genomic_DNA"/>
</dbReference>
<evidence type="ECO:0000313" key="18">
    <source>
        <dbReference type="EMBL" id="AIX25748.1"/>
    </source>
</evidence>
<dbReference type="Proteomes" id="UP000185367">
    <property type="component" value="Segment"/>
</dbReference>
<evidence type="ECO:0000313" key="24">
    <source>
        <dbReference type="EMBL" id="AIX34803.1"/>
    </source>
</evidence>
<dbReference type="Proteomes" id="UP000185365">
    <property type="component" value="Segment"/>
</dbReference>
<evidence type="ECO:0000313" key="19">
    <source>
        <dbReference type="EMBL" id="AIX25966.1"/>
    </source>
</evidence>
<dbReference type="Proteomes" id="UP000185379">
    <property type="component" value="Segment"/>
</dbReference>
<dbReference type="Proteomes" id="UP000185382">
    <property type="component" value="Segment"/>
</dbReference>
<evidence type="ECO:0000313" key="7">
    <source>
        <dbReference type="EMBL" id="AIX18690.1"/>
    </source>
</evidence>
<evidence type="ECO:0000313" key="2">
    <source>
        <dbReference type="EMBL" id="AIX14935.1"/>
    </source>
</evidence>
<dbReference type="Proteomes" id="UP000185343">
    <property type="component" value="Segment"/>
</dbReference>
<evidence type="ECO:0000313" key="13">
    <source>
        <dbReference type="EMBL" id="AIX24230.1"/>
    </source>
</evidence>
<dbReference type="Proteomes" id="UP000185350">
    <property type="component" value="Segment"/>
</dbReference>
<dbReference type="EMBL" id="KJ019048">
    <property type="protein sequence ID" value="AIX19127.1"/>
    <property type="molecule type" value="Genomic_DNA"/>
</dbReference>
<evidence type="ECO:0000313" key="28">
    <source>
        <dbReference type="EMBL" id="AIX36088.1"/>
    </source>
</evidence>
<dbReference type="EMBL" id="KJ019046">
    <property type="protein sequence ID" value="AIX18690.1"/>
    <property type="molecule type" value="Genomic_DNA"/>
</dbReference>
<evidence type="ECO:0000313" key="36">
    <source>
        <dbReference type="EMBL" id="AIX38536.1"/>
    </source>
</evidence>
<evidence type="ECO:0000313" key="29">
    <source>
        <dbReference type="EMBL" id="AIX36306.1"/>
    </source>
</evidence>
<dbReference type="EMBL" id="KJ019117">
    <property type="protein sequence ID" value="AIX35649.1"/>
    <property type="molecule type" value="Genomic_DNA"/>
</dbReference>
<dbReference type="EMBL" id="KJ019047">
    <property type="protein sequence ID" value="AIX18908.1"/>
    <property type="molecule type" value="Genomic_DNA"/>
</dbReference>
<dbReference type="EMBL" id="KJ019136">
    <property type="protein sequence ID" value="AIX39830.1"/>
    <property type="molecule type" value="Genomic_DNA"/>
</dbReference>
<evidence type="ECO:0000313" key="39">
    <source>
        <dbReference type="EMBL" id="AIX40467.1"/>
    </source>
</evidence>
<dbReference type="Proteomes" id="UP000185366">
    <property type="component" value="Segment"/>
</dbReference>
<dbReference type="Proteomes" id="UP000185380">
    <property type="component" value="Segment"/>
</dbReference>
<dbReference type="Proteomes" id="UP000185357">
    <property type="component" value="Segment"/>
</dbReference>
<dbReference type="Proteomes" id="UP000185381">
    <property type="component" value="Genome"/>
</dbReference>
<evidence type="ECO:0000313" key="11">
    <source>
        <dbReference type="EMBL" id="AIX21209.1"/>
    </source>
</evidence>
<dbReference type="EMBL" id="KJ019034">
    <property type="protein sequence ID" value="AIX16009.1"/>
    <property type="molecule type" value="Genomic_DNA"/>
</dbReference>
<dbReference type="OrthoDB" id="25242at10239"/>
<dbReference type="EMBL" id="KJ019131">
    <property type="protein sequence ID" value="AIX38755.1"/>
    <property type="molecule type" value="Genomic_DNA"/>
</dbReference>
<evidence type="ECO:0000313" key="27">
    <source>
        <dbReference type="EMBL" id="AIX35867.1"/>
    </source>
</evidence>
<evidence type="ECO:0000313" key="9">
    <source>
        <dbReference type="EMBL" id="AIX19127.1"/>
    </source>
</evidence>
<evidence type="ECO:0000313" key="26">
    <source>
        <dbReference type="EMBL" id="AIX35649.1"/>
    </source>
</evidence>
<dbReference type="Proteomes" id="UP000185356">
    <property type="component" value="Segment"/>
</dbReference>
<dbReference type="EMBL" id="KJ019062">
    <property type="protein sequence ID" value="AIX22438.1"/>
    <property type="molecule type" value="Genomic_DNA"/>
</dbReference>
<proteinExistence type="predicted"/>
<evidence type="ECO:0000313" key="35">
    <source>
        <dbReference type="EMBL" id="AIX38319.1"/>
    </source>
</evidence>
<dbReference type="Proteomes" id="UP000220606">
    <property type="component" value="Segment"/>
</dbReference>
<reference evidence="43 44" key="1">
    <citation type="submission" date="2013-12" db="EMBL/GenBank/DDBJ databases">
        <title>Ecological redundancy of diverse viral populations within a natural community.</title>
        <authorList>
            <person name="Gregory A.C."/>
            <person name="LaButti K."/>
            <person name="Copeland A."/>
            <person name="Woyke T."/>
            <person name="Sullivan M.B."/>
        </authorList>
    </citation>
    <scope>NUCLEOTIDE SEQUENCE [LARGE SCALE GENOMIC DNA]</scope>
    <source>
        <strain evidence="38">Syn7803C102</strain>
        <strain evidence="39">Syn7803C108</strain>
        <strain evidence="40">Syn7803C109</strain>
        <strain evidence="41">Syn7803C35</strain>
        <strain evidence="42">Syn7803C39</strain>
        <strain evidence="1">Syn7803C45</strain>
        <strain evidence="2">Syn7803C46</strain>
        <strain evidence="3">Syn7803C48</strain>
        <strain evidence="4">Syn7803C49</strain>
        <strain evidence="5">Syn7803C54</strain>
        <strain evidence="6">Syn7803C57</strain>
        <strain evidence="7">Syn7803C72</strain>
        <strain evidence="8">Syn7803C73</strain>
        <strain evidence="9">Syn7803C75</strain>
        <strain evidence="10">Syn7803C88</strain>
        <strain evidence="11">Syn7803C89</strain>
        <strain evidence="12">Syn7803C93</strain>
        <strain evidence="13">Syn7803US104</strain>
        <strain evidence="14">Syn7803US108</strain>
        <strain evidence="15">Syn7803US109</strain>
        <strain evidence="16">Syn7803US110</strain>
        <strain evidence="17">Syn7803US111</strain>
        <strain evidence="18">Syn7803US113</strain>
        <strain evidence="19">Syn7803US114</strain>
        <strain evidence="20">Syn7803US115</strain>
        <strain evidence="21">Syn7803US116</strain>
        <strain evidence="22">Syn7803US122</strain>
        <strain evidence="24">Syn7803US5</strain>
        <strain evidence="23">Syn7803US59</strain>
        <strain evidence="25">Syn7803US61</strain>
        <strain evidence="26">Syn7803US63</strain>
        <strain evidence="27">Syn7803US64</strain>
        <strain evidence="28">Syn7803US65</strain>
        <strain evidence="29">Syn7803US71</strain>
        <strain evidence="30">Syn7803US78</strain>
        <strain evidence="31">Syn7803US80</strain>
        <strain evidence="32">Syn7803US82</strain>
        <strain evidence="33">Syn7803US83</strain>
        <strain evidence="34">Syn7803US85</strain>
        <strain evidence="35">Syn7803US89</strain>
        <strain evidence="36">Syn7803US94</strain>
        <strain evidence="37">Syn7803US95</strain>
    </source>
</reference>
<evidence type="ECO:0000313" key="42">
    <source>
        <dbReference type="EMBL" id="AIX46803.1"/>
    </source>
</evidence>
<dbReference type="EMBL" id="KJ019124">
    <property type="protein sequence ID" value="AIX37232.1"/>
    <property type="molecule type" value="Genomic_DNA"/>
</dbReference>
<dbReference type="Proteomes" id="UP000185375">
    <property type="component" value="Segment"/>
</dbReference>
<evidence type="ECO:0000313" key="16">
    <source>
        <dbReference type="EMBL" id="AIX25100.1"/>
    </source>
</evidence>
<dbReference type="EMBL" id="KJ019074">
    <property type="protein sequence ID" value="AIX25100.1"/>
    <property type="molecule type" value="Genomic_DNA"/>
</dbReference>
<dbReference type="Proteomes" id="UP000185383">
    <property type="component" value="Segment"/>
</dbReference>
<evidence type="ECO:0000313" key="5">
    <source>
        <dbReference type="EMBL" id="AIX16009.1"/>
    </source>
</evidence>
<dbReference type="Proteomes" id="UP000185362">
    <property type="component" value="Segment"/>
</dbReference>
<dbReference type="EMBL" id="KJ019121">
    <property type="protein sequence ID" value="AIX36523.1"/>
    <property type="molecule type" value="Genomic_DNA"/>
</dbReference>
<dbReference type="EMBL" id="KJ019031">
    <property type="protein sequence ID" value="AIX15362.1"/>
    <property type="molecule type" value="Genomic_DNA"/>
</dbReference>
<dbReference type="Proteomes" id="UP000185378">
    <property type="component" value="Segment"/>
</dbReference>
<dbReference type="Proteomes" id="UP000033003">
    <property type="component" value="Segment"/>
</dbReference>
<dbReference type="Proteomes" id="UP000185384">
    <property type="component" value="Segment"/>
</dbReference>
<dbReference type="EMBL" id="KJ019028">
    <property type="protein sequence ID" value="AIX14716.1"/>
    <property type="molecule type" value="Genomic_DNA"/>
</dbReference>
<dbReference type="EMBL" id="KJ019070">
    <property type="protein sequence ID" value="AIX24230.1"/>
    <property type="molecule type" value="Genomic_DNA"/>
</dbReference>
<evidence type="ECO:0000313" key="4">
    <source>
        <dbReference type="EMBL" id="AIX15580.1"/>
    </source>
</evidence>
<dbReference type="Proteomes" id="UP000185369">
    <property type="component" value="Segment"/>
</dbReference>
<dbReference type="Proteomes" id="UP000185360">
    <property type="component" value="Genome"/>
</dbReference>
<dbReference type="Proteomes" id="UP000185346">
    <property type="component" value="Segment"/>
</dbReference>
<protein>
    <submittedName>
        <fullName evidence="17">Uncharacterized protein</fullName>
    </submittedName>
</protein>
<evidence type="ECO:0000313" key="44">
    <source>
        <dbReference type="Proteomes" id="UP000185343"/>
    </source>
</evidence>
<dbReference type="RefSeq" id="YP_009133447.1">
    <property type="nucleotide sequence ID" value="NC_026923.1"/>
</dbReference>
<dbReference type="Proteomes" id="UP000185368">
    <property type="component" value="Segment"/>
</dbReference>
<dbReference type="EMBL" id="KJ019072">
    <property type="protein sequence ID" value="AIX24664.1"/>
    <property type="molecule type" value="Genomic_DNA"/>
</dbReference>
<evidence type="ECO:0000313" key="1">
    <source>
        <dbReference type="EMBL" id="AIX14716.1"/>
    </source>
</evidence>
<evidence type="ECO:0000313" key="38">
    <source>
        <dbReference type="EMBL" id="AIX39830.1"/>
    </source>
</evidence>
<evidence type="ECO:0000313" key="8">
    <source>
        <dbReference type="EMBL" id="AIX18908.1"/>
    </source>
</evidence>
<dbReference type="Proteomes" id="UP000185354">
    <property type="component" value="Segment"/>
</dbReference>
<evidence type="ECO:0000313" key="3">
    <source>
        <dbReference type="EMBL" id="AIX15362.1"/>
    </source>
</evidence>
<evidence type="ECO:0000313" key="37">
    <source>
        <dbReference type="EMBL" id="AIX38755.1"/>
    </source>
</evidence>
<dbReference type="EMBL" id="KJ019080">
    <property type="protein sequence ID" value="AIX26401.1"/>
    <property type="molecule type" value="Genomic_DNA"/>
</dbReference>
<dbReference type="GeneID" id="24171515"/>
<evidence type="ECO:0000313" key="31">
    <source>
        <dbReference type="EMBL" id="AIX37232.1"/>
    </source>
</evidence>
<evidence type="ECO:0000313" key="43">
    <source>
        <dbReference type="Proteomes" id="UP000033003"/>
    </source>
</evidence>
<dbReference type="EMBL" id="KJ019120">
    <property type="protein sequence ID" value="AIX36306.1"/>
    <property type="molecule type" value="Genomic_DNA"/>
</dbReference>
<accession>A0A0E3FF25</accession>
<evidence type="ECO:0000313" key="32">
    <source>
        <dbReference type="EMBL" id="AIX37450.1"/>
    </source>
</evidence>
<evidence type="ECO:0000313" key="34">
    <source>
        <dbReference type="EMBL" id="AIX37886.1"/>
    </source>
</evidence>
<evidence type="ECO:0000313" key="33">
    <source>
        <dbReference type="EMBL" id="AIX37668.1"/>
    </source>
</evidence>
<dbReference type="EMBL" id="KJ019119">
    <property type="protein sequence ID" value="AIX36088.1"/>
    <property type="molecule type" value="Genomic_DNA"/>
</dbReference>
<dbReference type="EMBL" id="KJ019057">
    <property type="protein sequence ID" value="AIX21209.1"/>
    <property type="molecule type" value="Genomic_DNA"/>
</dbReference>
<dbReference type="KEGG" id="vg:24171515"/>
<dbReference type="EMBL" id="KJ019032">
    <property type="protein sequence ID" value="AIX15580.1"/>
    <property type="molecule type" value="Genomic_DNA"/>
</dbReference>
<dbReference type="Proteomes" id="UP000185373">
    <property type="component" value="Segment"/>
</dbReference>
<dbReference type="EMBL" id="KJ019160">
    <property type="protein sequence ID" value="AIX45941.1"/>
    <property type="molecule type" value="Genomic_DNA"/>
</dbReference>
<dbReference type="Proteomes" id="UP000185377">
    <property type="component" value="Segment"/>
</dbReference>
<dbReference type="EMBL" id="KJ019126">
    <property type="protein sequence ID" value="AIX37668.1"/>
    <property type="molecule type" value="Genomic_DNA"/>
</dbReference>
<evidence type="ECO:0000313" key="25">
    <source>
        <dbReference type="EMBL" id="AIX35227.1"/>
    </source>
</evidence>
<dbReference type="EMBL" id="KJ019140">
    <property type="protein sequence ID" value="AIX40685.1"/>
    <property type="molecule type" value="Genomic_DNA"/>
</dbReference>
<dbReference type="EMBL" id="KJ019118">
    <property type="protein sequence ID" value="AIX35867.1"/>
    <property type="molecule type" value="Genomic_DNA"/>
</dbReference>
<dbReference type="EMBL" id="KJ019129">
    <property type="protein sequence ID" value="AIX38319.1"/>
    <property type="molecule type" value="Genomic_DNA"/>
</dbReference>
<evidence type="ECO:0000313" key="30">
    <source>
        <dbReference type="EMBL" id="AIX36523.1"/>
    </source>
</evidence>
<dbReference type="Proteomes" id="UP000185349">
    <property type="component" value="Segment"/>
</dbReference>
<dbReference type="EMBL" id="KJ019078">
    <property type="protein sequence ID" value="AIX25966.1"/>
    <property type="molecule type" value="Genomic_DNA"/>
</dbReference>
<dbReference type="EMBL" id="KJ019164">
    <property type="protein sequence ID" value="AIX46803.1"/>
    <property type="molecule type" value="Genomic_DNA"/>
</dbReference>
<dbReference type="Proteomes" id="UP000185372">
    <property type="component" value="Genome"/>
</dbReference>
<dbReference type="Proteomes" id="UP000185344">
    <property type="component" value="Segment"/>
</dbReference>
<keyword evidence="45" id="KW-1185">Reference proteome</keyword>
<evidence type="ECO:0000313" key="21">
    <source>
        <dbReference type="EMBL" id="AIX26401.1"/>
    </source>
</evidence>
<dbReference type="EMBL" id="KJ019056">
    <property type="protein sequence ID" value="AIX20992.1"/>
    <property type="molecule type" value="Genomic_DNA"/>
</dbReference>
<evidence type="ECO:0000313" key="45">
    <source>
        <dbReference type="Proteomes" id="UP000185365"/>
    </source>
</evidence>
<dbReference type="Proteomes" id="UP000185359">
    <property type="component" value="Segment"/>
</dbReference>
<evidence type="ECO:0000313" key="22">
    <source>
        <dbReference type="EMBL" id="AIX27037.1"/>
    </source>
</evidence>
<dbReference type="Proteomes" id="UP000185374">
    <property type="component" value="Segment"/>
</dbReference>
<dbReference type="Proteomes" id="UP000185345">
    <property type="component" value="Segment"/>
</dbReference>
<dbReference type="EMBL" id="KJ019077">
    <property type="protein sequence ID" value="AIX25748.1"/>
    <property type="molecule type" value="Genomic_DNA"/>
</dbReference>
<evidence type="ECO:0000313" key="41">
    <source>
        <dbReference type="EMBL" id="AIX45941.1"/>
    </source>
</evidence>
<dbReference type="EMBL" id="KJ019127">
    <property type="protein sequence ID" value="AIX37886.1"/>
    <property type="molecule type" value="Genomic_DNA"/>
</dbReference>
<dbReference type="EMBL" id="KJ019139">
    <property type="protein sequence ID" value="AIX40467.1"/>
    <property type="molecule type" value="Genomic_DNA"/>
</dbReference>
<name>A0A0E3FF25_9CAUD</name>
<dbReference type="EMBL" id="KJ019029">
    <property type="protein sequence ID" value="AIX14935.1"/>
    <property type="molecule type" value="Genomic_DNA"/>
</dbReference>
<dbReference type="EMBL" id="KJ019073">
    <property type="protein sequence ID" value="AIX24883.1"/>
    <property type="molecule type" value="Genomic_DNA"/>
</dbReference>
<evidence type="ECO:0000313" key="23">
    <source>
        <dbReference type="EMBL" id="AIX34583.1"/>
    </source>
</evidence>
<evidence type="ECO:0000313" key="46">
    <source>
        <dbReference type="Proteomes" id="UP000185385"/>
    </source>
</evidence>
<evidence type="ECO:0000313" key="12">
    <source>
        <dbReference type="EMBL" id="AIX22438.1"/>
    </source>
</evidence>
<dbReference type="EMBL" id="KJ019036">
    <property type="protein sequence ID" value="AIX16411.1"/>
    <property type="molecule type" value="Genomic_DNA"/>
</dbReference>
<dbReference type="Proteomes" id="UP000185364">
    <property type="component" value="Segment"/>
</dbReference>